<dbReference type="GO" id="GO:0004601">
    <property type="term" value="F:peroxidase activity"/>
    <property type="evidence" value="ECO:0007669"/>
    <property type="project" value="InterPro"/>
</dbReference>
<feature type="non-terminal residue" evidence="2">
    <location>
        <position position="612"/>
    </location>
</feature>
<organism evidence="2 4">
    <name type="scientific">Didymodactylos carnosus</name>
    <dbReference type="NCBI Taxonomy" id="1234261"/>
    <lineage>
        <taxon>Eukaryota</taxon>
        <taxon>Metazoa</taxon>
        <taxon>Spiralia</taxon>
        <taxon>Gnathifera</taxon>
        <taxon>Rotifera</taxon>
        <taxon>Eurotatoria</taxon>
        <taxon>Bdelloidea</taxon>
        <taxon>Philodinida</taxon>
        <taxon>Philodinidae</taxon>
        <taxon>Didymodactylos</taxon>
    </lineage>
</organism>
<name>A0A814TRC7_9BILA</name>
<dbReference type="SUPFAM" id="SSF48317">
    <property type="entry name" value="Acid phosphatase/Vanadium-dependent haloperoxidase"/>
    <property type="match status" value="2"/>
</dbReference>
<keyword evidence="1" id="KW-0732">Signal</keyword>
<dbReference type="InterPro" id="IPR036938">
    <property type="entry name" value="PAP2/HPO_sf"/>
</dbReference>
<dbReference type="InterPro" id="IPR016119">
    <property type="entry name" value="Br/Cl_peroxidase_C"/>
</dbReference>
<evidence type="ECO:0000313" key="4">
    <source>
        <dbReference type="Proteomes" id="UP000663829"/>
    </source>
</evidence>
<dbReference type="Proteomes" id="UP000681722">
    <property type="component" value="Unassembled WGS sequence"/>
</dbReference>
<dbReference type="EMBL" id="CAJNOQ010007226">
    <property type="protein sequence ID" value="CAF1161570.1"/>
    <property type="molecule type" value="Genomic_DNA"/>
</dbReference>
<feature type="signal peptide" evidence="1">
    <location>
        <begin position="1"/>
        <end position="18"/>
    </location>
</feature>
<dbReference type="EMBL" id="CAJOBC010007224">
    <property type="protein sequence ID" value="CAF3925155.1"/>
    <property type="molecule type" value="Genomic_DNA"/>
</dbReference>
<dbReference type="Proteomes" id="UP000663829">
    <property type="component" value="Unassembled WGS sequence"/>
</dbReference>
<accession>A0A814TRC7</accession>
<evidence type="ECO:0000313" key="2">
    <source>
        <dbReference type="EMBL" id="CAF1161570.1"/>
    </source>
</evidence>
<protein>
    <submittedName>
        <fullName evidence="2">Uncharacterized protein</fullName>
    </submittedName>
</protein>
<evidence type="ECO:0000313" key="3">
    <source>
        <dbReference type="EMBL" id="CAF3925155.1"/>
    </source>
</evidence>
<evidence type="ECO:0000256" key="1">
    <source>
        <dbReference type="SAM" id="SignalP"/>
    </source>
</evidence>
<dbReference type="InterPro" id="IPR052559">
    <property type="entry name" value="V-haloperoxidase"/>
</dbReference>
<dbReference type="PANTHER" id="PTHR34599:SF2">
    <property type="entry name" value="TRAF-TYPE DOMAIN-CONTAINING PROTEIN"/>
    <property type="match status" value="1"/>
</dbReference>
<dbReference type="Gene3D" id="1.10.606.20">
    <property type="match status" value="1"/>
</dbReference>
<comment type="caution">
    <text evidence="2">The sequence shown here is derived from an EMBL/GenBank/DDBJ whole genome shotgun (WGS) entry which is preliminary data.</text>
</comment>
<dbReference type="PANTHER" id="PTHR34599">
    <property type="entry name" value="PEROXIDASE-RELATED"/>
    <property type="match status" value="1"/>
</dbReference>
<proteinExistence type="predicted"/>
<sequence>MHLLSISLLWIICSSLQANDKYGSYFYAFDEDPTVPSCDKKPIMFDLMVDFLMMVQAEATNNTQPCVRAGLGPGFFVPPSTARSVHAVATIAYNIYARYSSVALPRSQWDGWVRMSANTKAADCVYIYGVYFIEHYLLPERLEVQKLKEKYERDFGCTLNWVNDGSGNAELALVSKDVTHLISELEDDGFNQRGCFADTTNFKPINPPCTFDNRTTVQACFDYTTTHNTTLNYAEIIKHGYINTARCTALSQSQRCKTFALQKLTDYLAPPLLEAKSFENGTFMEFDDQFLELIEIQKGLNDDNAKPQLIAEYWADGPGSTATPGHWQSITLNMIHRLCYDNNDAVKILFVVSAATYDAGLAAWQNKRLLASFTYYALNFSDDREITVGYVGNDFFQNHYIFYKIQCCRSFTGQWVLLHVKDCYMMIIKKPKSTFRNTRITSYNSVRPATYIPTQKLNQIFTQQFRGMYCDFGTIEGWQWSPYQEDRVITPEFQEYISGHSTFSRAASVVLEKYTKSQSVPYGGLAVTIKAGKSLFQPKCAANESCYYACRINSSQNSENHYQPQVDVTLGPWRTYREIANEASISRKYGGIHIAAGDINGRIIGQKVGEIV</sequence>
<keyword evidence="4" id="KW-1185">Reference proteome</keyword>
<dbReference type="OrthoDB" id="9997027at2759"/>
<feature type="chain" id="PRO_5036410873" evidence="1">
    <location>
        <begin position="19"/>
        <end position="612"/>
    </location>
</feature>
<dbReference type="AlphaFoldDB" id="A0A814TRC7"/>
<dbReference type="Gene3D" id="1.10.606.10">
    <property type="entry name" value="Vanadium-containing Chloroperoxidase, domain 2"/>
    <property type="match status" value="1"/>
</dbReference>
<gene>
    <name evidence="2" type="ORF">GPM918_LOCUS21706</name>
    <name evidence="3" type="ORF">SRO942_LOCUS21703</name>
</gene>
<reference evidence="2" key="1">
    <citation type="submission" date="2021-02" db="EMBL/GenBank/DDBJ databases">
        <authorList>
            <person name="Nowell W R."/>
        </authorList>
    </citation>
    <scope>NUCLEOTIDE SEQUENCE</scope>
</reference>